<dbReference type="PRINTS" id="PR00122">
    <property type="entry name" value="VACATPASE"/>
</dbReference>
<dbReference type="PANTHER" id="PTHR21716">
    <property type="entry name" value="TRANSMEMBRANE PROTEIN"/>
    <property type="match status" value="1"/>
</dbReference>
<gene>
    <name evidence="10" type="ORF">SAMN04487971_10636</name>
</gene>
<dbReference type="OrthoDB" id="5792512at2"/>
<evidence type="ECO:0000313" key="11">
    <source>
        <dbReference type="Proteomes" id="UP000199555"/>
    </source>
</evidence>
<keyword evidence="3 8" id="KW-0813">Transport</keyword>
<comment type="similarity">
    <text evidence="8">Belongs to the V-ATPase proteolipid subunit family.</text>
</comment>
<dbReference type="Proteomes" id="UP000199555">
    <property type="component" value="Unassembled WGS sequence"/>
</dbReference>
<evidence type="ECO:0000256" key="4">
    <source>
        <dbReference type="ARBA" id="ARBA00022692"/>
    </source>
</evidence>
<evidence type="ECO:0000256" key="1">
    <source>
        <dbReference type="ARBA" id="ARBA00004141"/>
    </source>
</evidence>
<keyword evidence="11" id="KW-1185">Reference proteome</keyword>
<accession>A0A1G9H5Z5</accession>
<dbReference type="EMBL" id="FNGE01000006">
    <property type="protein sequence ID" value="SDL08184.1"/>
    <property type="molecule type" value="Genomic_DNA"/>
</dbReference>
<dbReference type="InterPro" id="IPR002549">
    <property type="entry name" value="AI-2E-like"/>
</dbReference>
<evidence type="ECO:0000256" key="8">
    <source>
        <dbReference type="RuleBase" id="RU363060"/>
    </source>
</evidence>
<comment type="caution">
    <text evidence="8">Lacks conserved residue(s) required for the propagation of feature annotation.</text>
</comment>
<comment type="similarity">
    <text evidence="2">Belongs to the autoinducer-2 exporter (AI-2E) (TC 2.A.86) family.</text>
</comment>
<reference evidence="11" key="1">
    <citation type="submission" date="2016-10" db="EMBL/GenBank/DDBJ databases">
        <authorList>
            <person name="Varghese N."/>
            <person name="Submissions S."/>
        </authorList>
    </citation>
    <scope>NUCLEOTIDE SEQUENCE [LARGE SCALE GENOMIC DNA]</scope>
    <source>
        <strain evidence="11">CGMCC 1.7655</strain>
    </source>
</reference>
<evidence type="ECO:0000256" key="3">
    <source>
        <dbReference type="ARBA" id="ARBA00022448"/>
    </source>
</evidence>
<proteinExistence type="inferred from homology"/>
<name>A0A1G9H5Z5_9RHOB</name>
<feature type="transmembrane region" description="Helical" evidence="8">
    <location>
        <begin position="269"/>
        <end position="288"/>
    </location>
</feature>
<feature type="transmembrane region" description="Helical" evidence="8">
    <location>
        <begin position="12"/>
        <end position="43"/>
    </location>
</feature>
<dbReference type="PANTHER" id="PTHR21716:SF64">
    <property type="entry name" value="AI-2 TRANSPORT PROTEIN TQSA"/>
    <property type="match status" value="1"/>
</dbReference>
<dbReference type="GO" id="GO:0033179">
    <property type="term" value="C:proton-transporting V-type ATPase, V0 domain"/>
    <property type="evidence" value="ECO:0007669"/>
    <property type="project" value="InterPro"/>
</dbReference>
<dbReference type="InterPro" id="IPR000245">
    <property type="entry name" value="ATPase_proteolipid_csu"/>
</dbReference>
<dbReference type="Pfam" id="PF01594">
    <property type="entry name" value="AI-2E_transport"/>
    <property type="match status" value="1"/>
</dbReference>
<evidence type="ECO:0000256" key="5">
    <source>
        <dbReference type="ARBA" id="ARBA00022989"/>
    </source>
</evidence>
<comment type="subcellular location">
    <subcellularLocation>
        <location evidence="1">Membrane</location>
        <topology evidence="1">Multi-pass membrane protein</topology>
    </subcellularLocation>
</comment>
<organism evidence="10 11">
    <name type="scientific">Paracoccus chinensis</name>
    <dbReference type="NCBI Taxonomy" id="525640"/>
    <lineage>
        <taxon>Bacteria</taxon>
        <taxon>Pseudomonadati</taxon>
        <taxon>Pseudomonadota</taxon>
        <taxon>Alphaproteobacteria</taxon>
        <taxon>Rhodobacterales</taxon>
        <taxon>Paracoccaceae</taxon>
        <taxon>Paracoccus</taxon>
    </lineage>
</organism>
<evidence type="ECO:0000313" key="10">
    <source>
        <dbReference type="EMBL" id="SDL08184.1"/>
    </source>
</evidence>
<dbReference type="RefSeq" id="WP_090754538.1">
    <property type="nucleotide sequence ID" value="NZ_FNGE01000006.1"/>
</dbReference>
<keyword evidence="6 8" id="KW-0406">Ion transport</keyword>
<dbReference type="STRING" id="525640.SAMN04487971_10636"/>
<feature type="transmembrane region" description="Helical" evidence="8">
    <location>
        <begin position="148"/>
        <end position="167"/>
    </location>
</feature>
<keyword evidence="4 8" id="KW-0812">Transmembrane</keyword>
<feature type="transmembrane region" description="Helical" evidence="8">
    <location>
        <begin position="208"/>
        <end position="235"/>
    </location>
</feature>
<evidence type="ECO:0000256" key="9">
    <source>
        <dbReference type="SAM" id="MobiDB-lite"/>
    </source>
</evidence>
<dbReference type="GO" id="GO:0046961">
    <property type="term" value="F:proton-transporting ATPase activity, rotational mechanism"/>
    <property type="evidence" value="ECO:0007669"/>
    <property type="project" value="InterPro"/>
</dbReference>
<feature type="transmembrane region" description="Helical" evidence="8">
    <location>
        <begin position="300"/>
        <end position="333"/>
    </location>
</feature>
<dbReference type="AlphaFoldDB" id="A0A1G9H5Z5"/>
<keyword evidence="7 8" id="KW-0472">Membrane</keyword>
<feature type="transmembrane region" description="Helical" evidence="8">
    <location>
        <begin position="241"/>
        <end position="262"/>
    </location>
</feature>
<sequence length="471" mass="50033">MRFAGSKQAIWWGAVALVLVLVLWLLGGAIMPFLLGMSIAYLLDPVVDRLERAGVSRVLAVVLITGLAVLALTTALVWLVPLLIRQGTQLVETTPAMIDRLQAVVQSRYPQLFPDGGFVDNALQQARTTVAASMGTIVGTVMGSINGVIGFVMVLVIAPVVAFYMLLDWDRMVRRIDALLPRPHLDTLRGLARQIDDSISGFVRGQAVVILILAVFYSVGLALVGLPFGIVIGVSAASLSFIPYVGTLVGGVISIGVALFSFWGEPAQIIAVAGIFVAGQMLEGNYLQPKIVGGQVGLHPVWLMLALSVFGTLFGFVGLLVAVPLGAAVGVIVRYSVDRYKVSPLYTGAEAPAPVPTPTLVELAPRGTVARRVATAQRTHDEAMREARIESARDEAHIAAVEAAAEDGAQIAMAEVEVKWPDASPALGTGHSHPRVRTWGGRTPDGTDPQDPEERNAPRTAAEIIEDGRRG</sequence>
<evidence type="ECO:0000256" key="6">
    <source>
        <dbReference type="ARBA" id="ARBA00023065"/>
    </source>
</evidence>
<feature type="region of interest" description="Disordered" evidence="9">
    <location>
        <begin position="422"/>
        <end position="471"/>
    </location>
</feature>
<protein>
    <submittedName>
        <fullName evidence="10">Predicted PurR-regulated permease PerM</fullName>
    </submittedName>
</protein>
<evidence type="ECO:0000256" key="7">
    <source>
        <dbReference type="ARBA" id="ARBA00023136"/>
    </source>
</evidence>
<feature type="transmembrane region" description="Helical" evidence="8">
    <location>
        <begin position="55"/>
        <end position="80"/>
    </location>
</feature>
<keyword evidence="5 8" id="KW-1133">Transmembrane helix</keyword>
<evidence type="ECO:0000256" key="2">
    <source>
        <dbReference type="ARBA" id="ARBA00009773"/>
    </source>
</evidence>